<reference evidence="14" key="1">
    <citation type="submission" date="2019-08" db="EMBL/GenBank/DDBJ databases">
        <authorList>
            <person name="Kucharzyk K."/>
            <person name="Murdoch R.W."/>
            <person name="Higgins S."/>
            <person name="Loffler F."/>
        </authorList>
    </citation>
    <scope>NUCLEOTIDE SEQUENCE</scope>
</reference>
<dbReference type="InterPro" id="IPR003594">
    <property type="entry name" value="HATPase_dom"/>
</dbReference>
<dbReference type="Pfam" id="PF02518">
    <property type="entry name" value="HATPase_c"/>
    <property type="match status" value="1"/>
</dbReference>
<dbReference type="Pfam" id="PF00512">
    <property type="entry name" value="HisKA"/>
    <property type="match status" value="1"/>
</dbReference>
<gene>
    <name evidence="14" type="primary">sasA_202</name>
    <name evidence="14" type="ORF">SDC9_76435</name>
</gene>
<dbReference type="InterPro" id="IPR036097">
    <property type="entry name" value="HisK_dim/P_sf"/>
</dbReference>
<evidence type="ECO:0000259" key="13">
    <source>
        <dbReference type="PROSITE" id="PS50885"/>
    </source>
</evidence>
<evidence type="ECO:0000256" key="2">
    <source>
        <dbReference type="ARBA" id="ARBA00004370"/>
    </source>
</evidence>
<accession>A0A644YTU7</accession>
<comment type="catalytic activity">
    <reaction evidence="1">
        <text>ATP + protein L-histidine = ADP + protein N-phospho-L-histidine.</text>
        <dbReference type="EC" id="2.7.13.3"/>
    </reaction>
</comment>
<comment type="caution">
    <text evidence="14">The sequence shown here is derived from an EMBL/GenBank/DDBJ whole genome shotgun (WGS) entry which is preliminary data.</text>
</comment>
<keyword evidence="7 14" id="KW-0418">Kinase</keyword>
<dbReference type="InterPro" id="IPR036890">
    <property type="entry name" value="HATPase_C_sf"/>
</dbReference>
<dbReference type="InterPro" id="IPR004358">
    <property type="entry name" value="Sig_transdc_His_kin-like_C"/>
</dbReference>
<evidence type="ECO:0000256" key="5">
    <source>
        <dbReference type="ARBA" id="ARBA00022679"/>
    </source>
</evidence>
<dbReference type="SMART" id="SM00388">
    <property type="entry name" value="HisKA"/>
    <property type="match status" value="1"/>
</dbReference>
<feature type="domain" description="Histidine kinase" evidence="12">
    <location>
        <begin position="255"/>
        <end position="463"/>
    </location>
</feature>
<evidence type="ECO:0000313" key="14">
    <source>
        <dbReference type="EMBL" id="MPM29893.1"/>
    </source>
</evidence>
<evidence type="ECO:0000256" key="8">
    <source>
        <dbReference type="ARBA" id="ARBA00022989"/>
    </source>
</evidence>
<proteinExistence type="predicted"/>
<dbReference type="GO" id="GO:0000155">
    <property type="term" value="F:phosphorelay sensor kinase activity"/>
    <property type="evidence" value="ECO:0007669"/>
    <property type="project" value="InterPro"/>
</dbReference>
<evidence type="ECO:0000256" key="7">
    <source>
        <dbReference type="ARBA" id="ARBA00022777"/>
    </source>
</evidence>
<dbReference type="CDD" id="cd06225">
    <property type="entry name" value="HAMP"/>
    <property type="match status" value="1"/>
</dbReference>
<dbReference type="AlphaFoldDB" id="A0A644YTU7"/>
<dbReference type="PROSITE" id="PS50109">
    <property type="entry name" value="HIS_KIN"/>
    <property type="match status" value="1"/>
</dbReference>
<dbReference type="SUPFAM" id="SSF158472">
    <property type="entry name" value="HAMP domain-like"/>
    <property type="match status" value="1"/>
</dbReference>
<dbReference type="SUPFAM" id="SSF55874">
    <property type="entry name" value="ATPase domain of HSP90 chaperone/DNA topoisomerase II/histidine kinase"/>
    <property type="match status" value="1"/>
</dbReference>
<sequence length="463" mass="50313">MKLRFKLVASSILLIVLAITVCCAMILAFAQSREMQNVTEAGTADFMRFYASLAGALTDGLPAELTVRRSYLIHAFRSIEGFDAFTLSKDGDPICNNVGFQVEPLLRGDAPASSTGGYPIRSNAVRVNGRDYFIAHAVLLFRNERYDLALARDISRMTDSIRALAVRCAASGLIVTMLAALGMWLIVHRSLRPIQPLKDGAAQLAGGHYESRIPIAGKDELSELAADFNAMACAIESNIEQLHEKTIRQQAFINDLTHELKTPITSILLSTETLLGRKVSPETANRSLERIYDQGKWIESLSQKLITLVMLQGDIALQPESVPELLASVAETAAAALQECNMQLSIDCSIDTLPMDFDLLRSALVNLVENARKASSGGQAVELSAHDGVIAVADHGRGIPPEEIARVTEPFYMLDRSRNKKHGGMGLGLALVRQIAEAHGATLNIESVLGEGTTVRLIFYAPK</sequence>
<feature type="domain" description="HAMP" evidence="13">
    <location>
        <begin position="188"/>
        <end position="240"/>
    </location>
</feature>
<dbReference type="SMART" id="SM00387">
    <property type="entry name" value="HATPase_c"/>
    <property type="match status" value="1"/>
</dbReference>
<feature type="transmembrane region" description="Helical" evidence="11">
    <location>
        <begin position="164"/>
        <end position="187"/>
    </location>
</feature>
<dbReference type="InterPro" id="IPR003660">
    <property type="entry name" value="HAMP_dom"/>
</dbReference>
<dbReference type="Pfam" id="PF00672">
    <property type="entry name" value="HAMP"/>
    <property type="match status" value="1"/>
</dbReference>
<dbReference type="SUPFAM" id="SSF47384">
    <property type="entry name" value="Homodimeric domain of signal transducing histidine kinase"/>
    <property type="match status" value="1"/>
</dbReference>
<dbReference type="Gene3D" id="1.10.287.130">
    <property type="match status" value="1"/>
</dbReference>
<evidence type="ECO:0000259" key="12">
    <source>
        <dbReference type="PROSITE" id="PS50109"/>
    </source>
</evidence>
<evidence type="ECO:0000256" key="6">
    <source>
        <dbReference type="ARBA" id="ARBA00022692"/>
    </source>
</evidence>
<dbReference type="Gene3D" id="3.30.565.10">
    <property type="entry name" value="Histidine kinase-like ATPase, C-terminal domain"/>
    <property type="match status" value="1"/>
</dbReference>
<dbReference type="PRINTS" id="PR00344">
    <property type="entry name" value="BCTRLSENSOR"/>
</dbReference>
<dbReference type="EC" id="2.7.13.3" evidence="3"/>
<dbReference type="GO" id="GO:0016020">
    <property type="term" value="C:membrane"/>
    <property type="evidence" value="ECO:0007669"/>
    <property type="project" value="UniProtKB-SubCell"/>
</dbReference>
<evidence type="ECO:0000256" key="9">
    <source>
        <dbReference type="ARBA" id="ARBA00023012"/>
    </source>
</evidence>
<dbReference type="EMBL" id="VSSQ01005634">
    <property type="protein sequence ID" value="MPM29893.1"/>
    <property type="molecule type" value="Genomic_DNA"/>
</dbReference>
<dbReference type="InterPro" id="IPR005467">
    <property type="entry name" value="His_kinase_dom"/>
</dbReference>
<dbReference type="CDD" id="cd00082">
    <property type="entry name" value="HisKA"/>
    <property type="match status" value="1"/>
</dbReference>
<keyword evidence="8 11" id="KW-1133">Transmembrane helix</keyword>
<dbReference type="PROSITE" id="PS50885">
    <property type="entry name" value="HAMP"/>
    <property type="match status" value="1"/>
</dbReference>
<keyword evidence="10 11" id="KW-0472">Membrane</keyword>
<evidence type="ECO:0000256" key="11">
    <source>
        <dbReference type="SAM" id="Phobius"/>
    </source>
</evidence>
<dbReference type="PANTHER" id="PTHR45436">
    <property type="entry name" value="SENSOR HISTIDINE KINASE YKOH"/>
    <property type="match status" value="1"/>
</dbReference>
<dbReference type="SMART" id="SM00304">
    <property type="entry name" value="HAMP"/>
    <property type="match status" value="1"/>
</dbReference>
<organism evidence="14">
    <name type="scientific">bioreactor metagenome</name>
    <dbReference type="NCBI Taxonomy" id="1076179"/>
    <lineage>
        <taxon>unclassified sequences</taxon>
        <taxon>metagenomes</taxon>
        <taxon>ecological metagenomes</taxon>
    </lineage>
</organism>
<evidence type="ECO:0000256" key="1">
    <source>
        <dbReference type="ARBA" id="ARBA00000085"/>
    </source>
</evidence>
<dbReference type="InterPro" id="IPR050428">
    <property type="entry name" value="TCS_sensor_his_kinase"/>
</dbReference>
<dbReference type="Gene3D" id="6.10.340.10">
    <property type="match status" value="1"/>
</dbReference>
<keyword evidence="5 14" id="KW-0808">Transferase</keyword>
<keyword evidence="6 11" id="KW-0812">Transmembrane</keyword>
<feature type="transmembrane region" description="Helical" evidence="11">
    <location>
        <begin position="7"/>
        <end position="29"/>
    </location>
</feature>
<comment type="subcellular location">
    <subcellularLocation>
        <location evidence="2">Membrane</location>
    </subcellularLocation>
</comment>
<feature type="transmembrane region" description="Helical" evidence="11">
    <location>
        <begin position="49"/>
        <end position="67"/>
    </location>
</feature>
<dbReference type="PANTHER" id="PTHR45436:SF5">
    <property type="entry name" value="SENSOR HISTIDINE KINASE TRCS"/>
    <property type="match status" value="1"/>
</dbReference>
<protein>
    <recommendedName>
        <fullName evidence="3">histidine kinase</fullName>
        <ecNumber evidence="3">2.7.13.3</ecNumber>
    </recommendedName>
</protein>
<evidence type="ECO:0000256" key="3">
    <source>
        <dbReference type="ARBA" id="ARBA00012438"/>
    </source>
</evidence>
<name>A0A644YTU7_9ZZZZ</name>
<keyword evidence="4" id="KW-0597">Phosphoprotein</keyword>
<keyword evidence="9" id="KW-0902">Two-component regulatory system</keyword>
<dbReference type="InterPro" id="IPR003661">
    <property type="entry name" value="HisK_dim/P_dom"/>
</dbReference>
<evidence type="ECO:0000256" key="4">
    <source>
        <dbReference type="ARBA" id="ARBA00022553"/>
    </source>
</evidence>
<dbReference type="CDD" id="cd00075">
    <property type="entry name" value="HATPase"/>
    <property type="match status" value="1"/>
</dbReference>
<evidence type="ECO:0000256" key="10">
    <source>
        <dbReference type="ARBA" id="ARBA00023136"/>
    </source>
</evidence>